<dbReference type="Proteomes" id="UP000217918">
    <property type="component" value="Unassembled WGS sequence"/>
</dbReference>
<name>A0A2A3TU25_LEVBR</name>
<dbReference type="RefSeq" id="WP_096109488.1">
    <property type="nucleotide sequence ID" value="NZ_NVYO01000001.1"/>
</dbReference>
<proteinExistence type="predicted"/>
<accession>A0A2A3TU25</accession>
<reference evidence="1 2" key="1">
    <citation type="submission" date="2017-09" db="EMBL/GenBank/DDBJ databases">
        <title>Genome sequence of Lactobacillus brevis D7.</title>
        <authorList>
            <person name="Kwon M.-S."/>
            <person name="Lim S.K."/>
            <person name="Choi H.-J."/>
        </authorList>
    </citation>
    <scope>NUCLEOTIDE SEQUENCE [LARGE SCALE GENOMIC DNA]</scope>
    <source>
        <strain evidence="1 2">D7</strain>
    </source>
</reference>
<sequence>MKNVLFGNGLNMKFGGNEYRNGEILQRGFDILSQDKTMQILCPPETLEFFNKMYESASDVANGLYDDAADDCESELHHFKINYGQKSIDDIGQVGMEDYFLVLHLMFRWNRKYNSMEDAKKIFSIEQERMATECFRDLCLVGIYNLGNINNLSKRYSKEFISYINDFDNVFTTNYDLNLDEVYNGTVQHIHGQFNILDQLYDPHSFRNSLSDDQFRTHNLKNIPGYEYLHSTALMNYSGKSKFNYMMNEHRLNNLSMEDILALPAGSAKESEIKLALEAKERMKKDSSLRFQEYDAYENFKKISGSLTIIGLSPENDNHIFDQVNKLNTIFYYYSDEDKISAENTMKKSTSFKKVSDLWKKLES</sequence>
<dbReference type="AlphaFoldDB" id="A0A2A3TU25"/>
<protein>
    <submittedName>
        <fullName evidence="1">Uncharacterized protein</fullName>
    </submittedName>
</protein>
<evidence type="ECO:0000313" key="1">
    <source>
        <dbReference type="EMBL" id="PBQ22522.1"/>
    </source>
</evidence>
<evidence type="ECO:0000313" key="2">
    <source>
        <dbReference type="Proteomes" id="UP000217918"/>
    </source>
</evidence>
<gene>
    <name evidence="1" type="ORF">CNR29_00225</name>
</gene>
<organism evidence="1 2">
    <name type="scientific">Levilactobacillus brevis</name>
    <name type="common">Lactobacillus brevis</name>
    <dbReference type="NCBI Taxonomy" id="1580"/>
    <lineage>
        <taxon>Bacteria</taxon>
        <taxon>Bacillati</taxon>
        <taxon>Bacillota</taxon>
        <taxon>Bacilli</taxon>
        <taxon>Lactobacillales</taxon>
        <taxon>Lactobacillaceae</taxon>
        <taxon>Levilactobacillus</taxon>
    </lineage>
</organism>
<dbReference type="EMBL" id="NVYO01000001">
    <property type="protein sequence ID" value="PBQ22522.1"/>
    <property type="molecule type" value="Genomic_DNA"/>
</dbReference>
<comment type="caution">
    <text evidence="1">The sequence shown here is derived from an EMBL/GenBank/DDBJ whole genome shotgun (WGS) entry which is preliminary data.</text>
</comment>